<proteinExistence type="inferred from homology"/>
<protein>
    <submittedName>
        <fullName evidence="4">Cyclodextrin-binding protein</fullName>
    </submittedName>
</protein>
<dbReference type="AlphaFoldDB" id="A0A174FBC6"/>
<dbReference type="PANTHER" id="PTHR43649:SF29">
    <property type="entry name" value="OSMOPROTECTIVE COMPOUNDS-BINDING PROTEIN GGTB"/>
    <property type="match status" value="1"/>
</dbReference>
<dbReference type="Proteomes" id="UP000095447">
    <property type="component" value="Unassembled WGS sequence"/>
</dbReference>
<dbReference type="Gene3D" id="3.40.190.10">
    <property type="entry name" value="Periplasmic binding protein-like II"/>
    <property type="match status" value="1"/>
</dbReference>
<dbReference type="PANTHER" id="PTHR43649">
    <property type="entry name" value="ARABINOSE-BINDING PROTEIN-RELATED"/>
    <property type="match status" value="1"/>
</dbReference>
<sequence>MKNLLKTTVCFTTMSLTAILLPMNVMANEGEAKTITIAWTNIKESQQEIWEKYIFEPFEEKHPEVTIDFQCLPDLQNTVRVQVAAGAGPDMFYMDSVDIPDYASTNRILSLENYRKEYNLDDSMYDWAIRSCLYEDEMYALPASVEATAMTYNKNLLDQLGKDVPTNREEFVDVCNAALEAGLIPVSFGYSGANLLLTWPYEHYLTCYAGGEKTAQLLKGEITFDDPDIKGAFELLKADWDAGYINDKKSGAITNDEARILFANQKAVFNYEGPWLILADGAAKTWDFEWGQCAWPSMKDGTPAGSAITLGEAIGINANSQVSDLCMEMMMDFYSNEELMAQAVAEGFSTPAVPIDSAAYPEDMDENIRKALDAQNENMNLETVGYAPWGFFPAKTTTFLDDNLDKVFYDKMDLDTFIDKANETIAEDFADGYVFAG</sequence>
<comment type="similarity">
    <text evidence="1">Belongs to the bacterial solute-binding protein 1 family.</text>
</comment>
<organism evidence="4 5">
    <name type="scientific">Blautia obeum</name>
    <dbReference type="NCBI Taxonomy" id="40520"/>
    <lineage>
        <taxon>Bacteria</taxon>
        <taxon>Bacillati</taxon>
        <taxon>Bacillota</taxon>
        <taxon>Clostridia</taxon>
        <taxon>Lachnospirales</taxon>
        <taxon>Lachnospiraceae</taxon>
        <taxon>Blautia</taxon>
    </lineage>
</organism>
<accession>A0A174FBC6</accession>
<evidence type="ECO:0000256" key="2">
    <source>
        <dbReference type="ARBA" id="ARBA00022448"/>
    </source>
</evidence>
<feature type="chain" id="PRO_5008021526" evidence="3">
    <location>
        <begin position="28"/>
        <end position="437"/>
    </location>
</feature>
<dbReference type="InterPro" id="IPR006059">
    <property type="entry name" value="SBP"/>
</dbReference>
<evidence type="ECO:0000256" key="1">
    <source>
        <dbReference type="ARBA" id="ARBA00008520"/>
    </source>
</evidence>
<keyword evidence="3" id="KW-0732">Signal</keyword>
<feature type="signal peptide" evidence="3">
    <location>
        <begin position="1"/>
        <end position="27"/>
    </location>
</feature>
<dbReference type="EMBL" id="CYZA01000024">
    <property type="protein sequence ID" value="CUO46258.1"/>
    <property type="molecule type" value="Genomic_DNA"/>
</dbReference>
<dbReference type="Pfam" id="PF13416">
    <property type="entry name" value="SBP_bac_8"/>
    <property type="match status" value="1"/>
</dbReference>
<evidence type="ECO:0000313" key="5">
    <source>
        <dbReference type="Proteomes" id="UP000095447"/>
    </source>
</evidence>
<reference evidence="4 5" key="1">
    <citation type="submission" date="2015-09" db="EMBL/GenBank/DDBJ databases">
        <authorList>
            <consortium name="Pathogen Informatics"/>
        </authorList>
    </citation>
    <scope>NUCLEOTIDE SEQUENCE [LARGE SCALE GENOMIC DNA]</scope>
    <source>
        <strain evidence="4 5">2789STDY5608838</strain>
    </source>
</reference>
<evidence type="ECO:0000256" key="3">
    <source>
        <dbReference type="SAM" id="SignalP"/>
    </source>
</evidence>
<dbReference type="InterPro" id="IPR050490">
    <property type="entry name" value="Bact_solute-bd_prot1"/>
</dbReference>
<dbReference type="SUPFAM" id="SSF53850">
    <property type="entry name" value="Periplasmic binding protein-like II"/>
    <property type="match status" value="1"/>
</dbReference>
<keyword evidence="2" id="KW-0813">Transport</keyword>
<evidence type="ECO:0000313" key="4">
    <source>
        <dbReference type="EMBL" id="CUO46258.1"/>
    </source>
</evidence>
<name>A0A174FBC6_9FIRM</name>
<dbReference type="RefSeq" id="WP_055054138.1">
    <property type="nucleotide sequence ID" value="NZ_CYZA01000024.1"/>
</dbReference>
<gene>
    <name evidence="4" type="primary">cycB_2</name>
    <name evidence="4" type="ORF">ERS852395_03115</name>
</gene>